<sequence>MRRLPPLAAVRVFEAAARLENFTAAANELGMTQAAVSYQVKLLEERLGAALFVREKGRARLTGLGLRLLPQLTKAFDTIEGAFAELREEDEGLLTVATTFTFANTWLAWRLGAFQVEHPDLAVRLATSNKLVDLKAGEADVAIRAGAQPWEGLVAIELMKVDFSPMCAPSFWQRMTEQLGRAPTPADLPNLPLISPEDYWWDKWFEAAGVESADRPKKPGLRLDSQADEGHAAMGGQGFVLLTPAFWKNDVRDGRLCQPFDLTATAGFRYWLCIAPERRNVPKIKRFREWLLRQVEASKAAPLEAVA</sequence>
<keyword evidence="4" id="KW-0804">Transcription</keyword>
<evidence type="ECO:0000256" key="4">
    <source>
        <dbReference type="ARBA" id="ARBA00023163"/>
    </source>
</evidence>
<proteinExistence type="inferred from homology"/>
<dbReference type="Pfam" id="PF00126">
    <property type="entry name" value="HTH_1"/>
    <property type="match status" value="1"/>
</dbReference>
<keyword evidence="3" id="KW-0238">DNA-binding</keyword>
<dbReference type="InterPro" id="IPR000847">
    <property type="entry name" value="LysR_HTH_N"/>
</dbReference>
<dbReference type="PANTHER" id="PTHR30537">
    <property type="entry name" value="HTH-TYPE TRANSCRIPTIONAL REGULATOR"/>
    <property type="match status" value="1"/>
</dbReference>
<dbReference type="SUPFAM" id="SSF46785">
    <property type="entry name" value="Winged helix' DNA-binding domain"/>
    <property type="match status" value="1"/>
</dbReference>
<reference evidence="6" key="1">
    <citation type="submission" date="2022-05" db="EMBL/GenBank/DDBJ databases">
        <authorList>
            <person name="Jo J.-H."/>
            <person name="Im W.-T."/>
        </authorList>
    </citation>
    <scope>NUCLEOTIDE SEQUENCE</scope>
    <source>
        <strain evidence="6">RB56-2</strain>
    </source>
</reference>
<dbReference type="EMBL" id="JAMGBB010000001">
    <property type="protein sequence ID" value="MCL6740528.1"/>
    <property type="molecule type" value="Genomic_DNA"/>
</dbReference>
<keyword evidence="2" id="KW-0805">Transcription regulation</keyword>
<dbReference type="SUPFAM" id="SSF53850">
    <property type="entry name" value="Periplasmic binding protein-like II"/>
    <property type="match status" value="1"/>
</dbReference>
<evidence type="ECO:0000256" key="2">
    <source>
        <dbReference type="ARBA" id="ARBA00023015"/>
    </source>
</evidence>
<evidence type="ECO:0000313" key="6">
    <source>
        <dbReference type="EMBL" id="MCL6740528.1"/>
    </source>
</evidence>
<name>A0ABT0S805_9SPHN</name>
<keyword evidence="7" id="KW-1185">Reference proteome</keyword>
<organism evidence="6 7">
    <name type="scientific">Sphingomonas brevis</name>
    <dbReference type="NCBI Taxonomy" id="2908206"/>
    <lineage>
        <taxon>Bacteria</taxon>
        <taxon>Pseudomonadati</taxon>
        <taxon>Pseudomonadota</taxon>
        <taxon>Alphaproteobacteria</taxon>
        <taxon>Sphingomonadales</taxon>
        <taxon>Sphingomonadaceae</taxon>
        <taxon>Sphingomonas</taxon>
    </lineage>
</organism>
<gene>
    <name evidence="6" type="ORF">LZ518_05205</name>
</gene>
<feature type="domain" description="HTH lysR-type" evidence="5">
    <location>
        <begin position="5"/>
        <end position="62"/>
    </location>
</feature>
<comment type="similarity">
    <text evidence="1">Belongs to the LysR transcriptional regulatory family.</text>
</comment>
<protein>
    <submittedName>
        <fullName evidence="6">LysR substrate-binding domain-containing protein</fullName>
    </submittedName>
</protein>
<dbReference type="PRINTS" id="PR00039">
    <property type="entry name" value="HTHLYSR"/>
</dbReference>
<dbReference type="RefSeq" id="WP_249914954.1">
    <property type="nucleotide sequence ID" value="NZ_JAMGBB010000001.1"/>
</dbReference>
<evidence type="ECO:0000256" key="1">
    <source>
        <dbReference type="ARBA" id="ARBA00009437"/>
    </source>
</evidence>
<dbReference type="CDD" id="cd08432">
    <property type="entry name" value="PBP2_GcdR_TrpI_HvrB_AmpR_like"/>
    <property type="match status" value="1"/>
</dbReference>
<dbReference type="Gene3D" id="1.10.10.10">
    <property type="entry name" value="Winged helix-like DNA-binding domain superfamily/Winged helix DNA-binding domain"/>
    <property type="match status" value="1"/>
</dbReference>
<dbReference type="Pfam" id="PF03466">
    <property type="entry name" value="LysR_substrate"/>
    <property type="match status" value="1"/>
</dbReference>
<dbReference type="InterPro" id="IPR058163">
    <property type="entry name" value="LysR-type_TF_proteobact-type"/>
</dbReference>
<evidence type="ECO:0000256" key="3">
    <source>
        <dbReference type="ARBA" id="ARBA00023125"/>
    </source>
</evidence>
<dbReference type="InterPro" id="IPR036388">
    <property type="entry name" value="WH-like_DNA-bd_sf"/>
</dbReference>
<dbReference type="Gene3D" id="3.40.190.10">
    <property type="entry name" value="Periplasmic binding protein-like II"/>
    <property type="match status" value="2"/>
</dbReference>
<comment type="caution">
    <text evidence="6">The sequence shown here is derived from an EMBL/GenBank/DDBJ whole genome shotgun (WGS) entry which is preliminary data.</text>
</comment>
<dbReference type="InterPro" id="IPR036390">
    <property type="entry name" value="WH_DNA-bd_sf"/>
</dbReference>
<dbReference type="InterPro" id="IPR005119">
    <property type="entry name" value="LysR_subst-bd"/>
</dbReference>
<accession>A0ABT0S805</accession>
<dbReference type="Proteomes" id="UP001165383">
    <property type="component" value="Unassembled WGS sequence"/>
</dbReference>
<evidence type="ECO:0000259" key="5">
    <source>
        <dbReference type="PROSITE" id="PS50931"/>
    </source>
</evidence>
<dbReference type="PANTHER" id="PTHR30537:SF74">
    <property type="entry name" value="HTH-TYPE TRANSCRIPTIONAL REGULATOR TRPI"/>
    <property type="match status" value="1"/>
</dbReference>
<dbReference type="PROSITE" id="PS50931">
    <property type="entry name" value="HTH_LYSR"/>
    <property type="match status" value="1"/>
</dbReference>
<evidence type="ECO:0000313" key="7">
    <source>
        <dbReference type="Proteomes" id="UP001165383"/>
    </source>
</evidence>